<organism evidence="2">
    <name type="scientific">uncultured Nocardioidaceae bacterium</name>
    <dbReference type="NCBI Taxonomy" id="253824"/>
    <lineage>
        <taxon>Bacteria</taxon>
        <taxon>Bacillati</taxon>
        <taxon>Actinomycetota</taxon>
        <taxon>Actinomycetes</taxon>
        <taxon>Propionibacteriales</taxon>
        <taxon>Nocardioidaceae</taxon>
        <taxon>environmental samples</taxon>
    </lineage>
</organism>
<accession>A0A6J4N226</accession>
<protein>
    <submittedName>
        <fullName evidence="2">Oxidoreductase, short-chain dehydrogenase/reductase family</fullName>
    </submittedName>
</protein>
<evidence type="ECO:0000256" key="1">
    <source>
        <dbReference type="SAM" id="MobiDB-lite"/>
    </source>
</evidence>
<feature type="region of interest" description="Disordered" evidence="1">
    <location>
        <begin position="1"/>
        <end position="152"/>
    </location>
</feature>
<proteinExistence type="predicted"/>
<gene>
    <name evidence="2" type="ORF">AVDCRST_MAG47-1684</name>
</gene>
<feature type="non-terminal residue" evidence="2">
    <location>
        <position position="279"/>
    </location>
</feature>
<feature type="compositionally biased region" description="Basic and acidic residues" evidence="1">
    <location>
        <begin position="270"/>
        <end position="279"/>
    </location>
</feature>
<reference evidence="2" key="1">
    <citation type="submission" date="2020-02" db="EMBL/GenBank/DDBJ databases">
        <authorList>
            <person name="Meier V. D."/>
        </authorList>
    </citation>
    <scope>NUCLEOTIDE SEQUENCE</scope>
    <source>
        <strain evidence="2">AVDCRST_MAG47</strain>
    </source>
</reference>
<feature type="compositionally biased region" description="Basic residues" evidence="1">
    <location>
        <begin position="78"/>
        <end position="116"/>
    </location>
</feature>
<feature type="compositionally biased region" description="Basic residues" evidence="1">
    <location>
        <begin position="9"/>
        <end position="22"/>
    </location>
</feature>
<dbReference type="EMBL" id="CADCUK010000115">
    <property type="protein sequence ID" value="CAA9375285.1"/>
    <property type="molecule type" value="Genomic_DNA"/>
</dbReference>
<feature type="region of interest" description="Disordered" evidence="1">
    <location>
        <begin position="165"/>
        <end position="279"/>
    </location>
</feature>
<sequence>ERPEETRRQGRRHHRRGQRHRPGAVPRRSGPRRAGRAVRRRLRRAAGDRGPGQARHRPGGPHRQARRPRPRGVEGVRRLGRRGLRHRQRRDQQRRRRADRRRRTHELRAPRLRHGRQLLGCRPGHHGVPPPPHRLRRRSRRQHLEPVRADGGAWPVGVQRLEVRGPRLHRGAAPGDAPRASPRDGHRRPPGRHQDRDRPQRRSRRYRPAGSRPVLRQAPGQDDRREGCRGHPRRDARREAARARRRRRQGARQAGPGDRRGLPAGRGPGRRQDPQARGL</sequence>
<feature type="compositionally biased region" description="Basic residues" evidence="1">
    <location>
        <begin position="54"/>
        <end position="70"/>
    </location>
</feature>
<evidence type="ECO:0000313" key="2">
    <source>
        <dbReference type="EMBL" id="CAA9375285.1"/>
    </source>
</evidence>
<feature type="non-terminal residue" evidence="2">
    <location>
        <position position="1"/>
    </location>
</feature>
<feature type="compositionally biased region" description="Basic residues" evidence="1">
    <location>
        <begin position="29"/>
        <end position="44"/>
    </location>
</feature>
<name>A0A6J4N226_9ACTN</name>
<dbReference type="AlphaFoldDB" id="A0A6J4N226"/>